<protein>
    <submittedName>
        <fullName evidence="1">Uncharacterized protein</fullName>
    </submittedName>
</protein>
<keyword evidence="2" id="KW-1185">Reference proteome</keyword>
<dbReference type="Proteomes" id="UP000240971">
    <property type="component" value="Unassembled WGS sequence"/>
</dbReference>
<dbReference type="AlphaFoldDB" id="A0A2P8HT78"/>
<accession>A0A2P8HT78</accession>
<sequence>MKLKLSRYVEVIPIPAYKDIPGSDVLLFSTRSGQTLRLSGDYLSVLQRGEYALLPDMLLRSLLMQEVLVPEEEAETAFVITRSQLHKLEESTQSASLVVPVTITPDSYLLNRLVQEIQYVLTTVSFTNIQSFKFTIRLLIVMHRSEAGLHWLSELDDLLTLIKMPFRVQFTANILFEDGGGHVQLPVLQKLALAKLYFTFSKLHLANVVGNTITTLHAIAALLQHAALKGALKIHCNFFVTGTCWQNWPPAFTASLLALGRSRQVILEFNQESSGTMQQLKAAEIALFSFIVEKGISCHWLPQLPYYVHQEMRQHAGGGIYHRPPASMIKDHLPCVQCVYLPVCGGKESKKLLGNEDCPDFIRNISSRVLLSAGFAL</sequence>
<name>A0A2P8HT78_CHINA</name>
<dbReference type="OrthoDB" id="676663at2"/>
<dbReference type="RefSeq" id="WP_106526640.1">
    <property type="nucleotide sequence ID" value="NZ_PYAW01000001.1"/>
</dbReference>
<evidence type="ECO:0000313" key="2">
    <source>
        <dbReference type="Proteomes" id="UP000240971"/>
    </source>
</evidence>
<gene>
    <name evidence="1" type="ORF">CLV51_101740</name>
</gene>
<organism evidence="1 2">
    <name type="scientific">Chitinophaga niastensis</name>
    <dbReference type="NCBI Taxonomy" id="536980"/>
    <lineage>
        <taxon>Bacteria</taxon>
        <taxon>Pseudomonadati</taxon>
        <taxon>Bacteroidota</taxon>
        <taxon>Chitinophagia</taxon>
        <taxon>Chitinophagales</taxon>
        <taxon>Chitinophagaceae</taxon>
        <taxon>Chitinophaga</taxon>
    </lineage>
</organism>
<comment type="caution">
    <text evidence="1">The sequence shown here is derived from an EMBL/GenBank/DDBJ whole genome shotgun (WGS) entry which is preliminary data.</text>
</comment>
<proteinExistence type="predicted"/>
<reference evidence="1 2" key="1">
    <citation type="submission" date="2018-03" db="EMBL/GenBank/DDBJ databases">
        <title>Genomic Encyclopedia of Archaeal and Bacterial Type Strains, Phase II (KMG-II): from individual species to whole genera.</title>
        <authorList>
            <person name="Goeker M."/>
        </authorList>
    </citation>
    <scope>NUCLEOTIDE SEQUENCE [LARGE SCALE GENOMIC DNA]</scope>
    <source>
        <strain evidence="1 2">DSM 24859</strain>
    </source>
</reference>
<dbReference type="EMBL" id="PYAW01000001">
    <property type="protein sequence ID" value="PSL49408.1"/>
    <property type="molecule type" value="Genomic_DNA"/>
</dbReference>
<evidence type="ECO:0000313" key="1">
    <source>
        <dbReference type="EMBL" id="PSL49408.1"/>
    </source>
</evidence>